<dbReference type="GO" id="GO:0005737">
    <property type="term" value="C:cytoplasm"/>
    <property type="evidence" value="ECO:0007669"/>
    <property type="project" value="TreeGrafter"/>
</dbReference>
<feature type="region of interest" description="Disordered" evidence="3">
    <location>
        <begin position="75"/>
        <end position="153"/>
    </location>
</feature>
<evidence type="ECO:0000256" key="1">
    <source>
        <dbReference type="ARBA" id="ARBA00022884"/>
    </source>
</evidence>
<dbReference type="GO" id="GO:0005634">
    <property type="term" value="C:nucleus"/>
    <property type="evidence" value="ECO:0007669"/>
    <property type="project" value="TreeGrafter"/>
</dbReference>
<dbReference type="GO" id="GO:0070578">
    <property type="term" value="C:RISC-loading complex"/>
    <property type="evidence" value="ECO:0007669"/>
    <property type="project" value="TreeGrafter"/>
</dbReference>
<dbReference type="GO" id="GO:0007281">
    <property type="term" value="P:germ cell development"/>
    <property type="evidence" value="ECO:0007669"/>
    <property type="project" value="UniProtKB-ARBA"/>
</dbReference>
<dbReference type="PANTHER" id="PTHR46205">
    <property type="entry name" value="LOQUACIOUS, ISOFORM B"/>
    <property type="match status" value="1"/>
</dbReference>
<dbReference type="GO" id="GO:0016442">
    <property type="term" value="C:RISC complex"/>
    <property type="evidence" value="ECO:0007669"/>
    <property type="project" value="TreeGrafter"/>
</dbReference>
<dbReference type="SUPFAM" id="SSF54768">
    <property type="entry name" value="dsRNA-binding domain-like"/>
    <property type="match status" value="3"/>
</dbReference>
<dbReference type="SMART" id="SM00358">
    <property type="entry name" value="DSRM"/>
    <property type="match status" value="3"/>
</dbReference>
<accession>A0A9P0KJ98</accession>
<dbReference type="CDD" id="cd19864">
    <property type="entry name" value="DSRM_PRKRA-like_rpt3"/>
    <property type="match status" value="1"/>
</dbReference>
<feature type="compositionally biased region" description="Basic residues" evidence="3">
    <location>
        <begin position="137"/>
        <end position="146"/>
    </location>
</feature>
<dbReference type="GO" id="GO:0070920">
    <property type="term" value="P:regulation of regulatory ncRNA processing"/>
    <property type="evidence" value="ECO:0007669"/>
    <property type="project" value="TreeGrafter"/>
</dbReference>
<dbReference type="CDD" id="cd19863">
    <property type="entry name" value="DSRM_PRKRA-like_rpt2"/>
    <property type="match status" value="1"/>
</dbReference>
<feature type="domain" description="DRBM" evidence="4">
    <location>
        <begin position="374"/>
        <end position="442"/>
    </location>
</feature>
<feature type="domain" description="DRBM" evidence="4">
    <location>
        <begin position="177"/>
        <end position="245"/>
    </location>
</feature>
<dbReference type="Proteomes" id="UP001152888">
    <property type="component" value="Unassembled WGS sequence"/>
</dbReference>
<dbReference type="Gene3D" id="3.30.160.20">
    <property type="match status" value="3"/>
</dbReference>
<sequence>MNIGNRRSFTTEQENMLADYLKTASKMCHGLTRHQAKKLGFDYAVANDICPPKWKEVETATDWLKGFMSRHKDLTVRTPESTSLSRATSFNKANSNQMEQPGNMTIMHPGTGPAHPSTTAGPVAPGTLPATGGGNPRRPKNPRHARAAAEGAGNLQTERLSLAEEAKLEMAAMPSKTPVSVLQELLSRRGVTPKYELVQIEGAIHEPIFRYRVFLSNELVATGTGRSKKDAKHAAAKNLLDVLTGKMTSEQANQSNGTPGAADITSQVVSPYDDKVMGNPIGWLQEMCMSRRWPPPSYEMEHEEGLPHERQFTIACQVLKFREIGTGKSKKLAKRMAAHKMWQTLQDMPMEGNNLPVVFFSEDDSIALCAKDFNFVQFLQDIATEQNFEVTYVDIEEKTLNGHCQCLVQLSTLPVAVCFGTGKSPKDAQAHAAHLALEYLKIMTKK</sequence>
<dbReference type="GO" id="GO:0003725">
    <property type="term" value="F:double-stranded RNA binding"/>
    <property type="evidence" value="ECO:0007669"/>
    <property type="project" value="TreeGrafter"/>
</dbReference>
<name>A0A9P0KJ98_ACAOB</name>
<dbReference type="OrthoDB" id="10056847at2759"/>
<dbReference type="FunFam" id="3.30.160.20:FF:000007">
    <property type="entry name" value="Double-stranded RNA-binding protein Staufen homolog 1"/>
    <property type="match status" value="1"/>
</dbReference>
<dbReference type="GO" id="GO:0030422">
    <property type="term" value="P:siRNA processing"/>
    <property type="evidence" value="ECO:0007669"/>
    <property type="project" value="TreeGrafter"/>
</dbReference>
<evidence type="ECO:0000256" key="3">
    <source>
        <dbReference type="SAM" id="MobiDB-lite"/>
    </source>
</evidence>
<proteinExistence type="predicted"/>
<dbReference type="InterPro" id="IPR051247">
    <property type="entry name" value="RLC_Component"/>
</dbReference>
<feature type="compositionally biased region" description="Polar residues" evidence="3">
    <location>
        <begin position="78"/>
        <end position="103"/>
    </location>
</feature>
<dbReference type="PANTHER" id="PTHR46205:SF3">
    <property type="entry name" value="LOQUACIOUS, ISOFORM B"/>
    <property type="match status" value="1"/>
</dbReference>
<evidence type="ECO:0000259" key="4">
    <source>
        <dbReference type="PROSITE" id="PS50137"/>
    </source>
</evidence>
<dbReference type="GO" id="GO:0035197">
    <property type="term" value="F:siRNA binding"/>
    <property type="evidence" value="ECO:0007669"/>
    <property type="project" value="TreeGrafter"/>
</dbReference>
<gene>
    <name evidence="5" type="ORF">ACAOBT_LOCUS12452</name>
</gene>
<keyword evidence="6" id="KW-1185">Reference proteome</keyword>
<evidence type="ECO:0000313" key="5">
    <source>
        <dbReference type="EMBL" id="CAH1977095.1"/>
    </source>
</evidence>
<evidence type="ECO:0000313" key="6">
    <source>
        <dbReference type="Proteomes" id="UP001152888"/>
    </source>
</evidence>
<dbReference type="CDD" id="cd19862">
    <property type="entry name" value="DSRM_PRKRA-like_rpt1"/>
    <property type="match status" value="1"/>
</dbReference>
<comment type="caution">
    <text evidence="5">The sequence shown here is derived from an EMBL/GenBank/DDBJ whole genome shotgun (WGS) entry which is preliminary data.</text>
</comment>
<dbReference type="EMBL" id="CAKOFQ010006853">
    <property type="protein sequence ID" value="CAH1977095.1"/>
    <property type="molecule type" value="Genomic_DNA"/>
</dbReference>
<keyword evidence="1 2" id="KW-0694">RNA-binding</keyword>
<dbReference type="Pfam" id="PF00035">
    <property type="entry name" value="dsrm"/>
    <property type="match status" value="2"/>
</dbReference>
<dbReference type="PROSITE" id="PS50137">
    <property type="entry name" value="DS_RBD"/>
    <property type="match status" value="3"/>
</dbReference>
<dbReference type="InterPro" id="IPR014720">
    <property type="entry name" value="dsRBD_dom"/>
</dbReference>
<reference evidence="5" key="1">
    <citation type="submission" date="2022-03" db="EMBL/GenBank/DDBJ databases">
        <authorList>
            <person name="Sayadi A."/>
        </authorList>
    </citation>
    <scope>NUCLEOTIDE SEQUENCE</scope>
</reference>
<evidence type="ECO:0000256" key="2">
    <source>
        <dbReference type="PROSITE-ProRule" id="PRU00266"/>
    </source>
</evidence>
<organism evidence="5 6">
    <name type="scientific">Acanthoscelides obtectus</name>
    <name type="common">Bean weevil</name>
    <name type="synonym">Bruchus obtectus</name>
    <dbReference type="NCBI Taxonomy" id="200917"/>
    <lineage>
        <taxon>Eukaryota</taxon>
        <taxon>Metazoa</taxon>
        <taxon>Ecdysozoa</taxon>
        <taxon>Arthropoda</taxon>
        <taxon>Hexapoda</taxon>
        <taxon>Insecta</taxon>
        <taxon>Pterygota</taxon>
        <taxon>Neoptera</taxon>
        <taxon>Endopterygota</taxon>
        <taxon>Coleoptera</taxon>
        <taxon>Polyphaga</taxon>
        <taxon>Cucujiformia</taxon>
        <taxon>Chrysomeloidea</taxon>
        <taxon>Chrysomelidae</taxon>
        <taxon>Bruchinae</taxon>
        <taxon>Bruchini</taxon>
        <taxon>Acanthoscelides</taxon>
    </lineage>
</organism>
<protein>
    <recommendedName>
        <fullName evidence="4">DRBM domain-containing protein</fullName>
    </recommendedName>
</protein>
<feature type="domain" description="DRBM" evidence="4">
    <location>
        <begin position="279"/>
        <end position="347"/>
    </location>
</feature>
<dbReference type="AlphaFoldDB" id="A0A9P0KJ98"/>